<evidence type="ECO:0000313" key="9">
    <source>
        <dbReference type="Proteomes" id="UP000001962"/>
    </source>
</evidence>
<reference evidence="9" key="1">
    <citation type="submission" date="2006-08" db="EMBL/GenBank/DDBJ databases">
        <title>Complete sequence of Alkalilimnicola ehrilichei MLHE-1.</title>
        <authorList>
            <person name="Copeland A."/>
            <person name="Lucas S."/>
            <person name="Lapidus A."/>
            <person name="Barry K."/>
            <person name="Detter J.C."/>
            <person name="Glavina del Rio T."/>
            <person name="Hammon N."/>
            <person name="Israni S."/>
            <person name="Dalin E."/>
            <person name="Tice H."/>
            <person name="Pitluck S."/>
            <person name="Sims D."/>
            <person name="Brettin T."/>
            <person name="Bruce D."/>
            <person name="Han C."/>
            <person name="Tapia R."/>
            <person name="Gilna P."/>
            <person name="Schmutz J."/>
            <person name="Larimer F."/>
            <person name="Land M."/>
            <person name="Hauser L."/>
            <person name="Kyrpides N."/>
            <person name="Mikhailova N."/>
            <person name="Oremland R.S."/>
            <person name="Hoeft S.E."/>
            <person name="Switzer-Blum J."/>
            <person name="Kulp T."/>
            <person name="King G."/>
            <person name="Tabita R."/>
            <person name="Witte B."/>
            <person name="Santini J.M."/>
            <person name="Basu P."/>
            <person name="Hollibaugh J.T."/>
            <person name="Xie G."/>
            <person name="Stolz J.F."/>
            <person name="Richardson P."/>
        </authorList>
    </citation>
    <scope>NUCLEOTIDE SEQUENCE [LARGE SCALE GENOMIC DNA]</scope>
    <source>
        <strain evidence="9">ATCC BAA-1101 / DSM 17681 / MLHE-1</strain>
    </source>
</reference>
<dbReference type="KEGG" id="aeh:Mlg_2113"/>
<dbReference type="EMBL" id="CP000453">
    <property type="protein sequence ID" value="ABI57455.1"/>
    <property type="molecule type" value="Genomic_DNA"/>
</dbReference>
<gene>
    <name evidence="8" type="ordered locus">Mlg_2113</name>
</gene>
<dbReference type="GO" id="GO:0015483">
    <property type="term" value="F:long-chain fatty acid transporting porin activity"/>
    <property type="evidence" value="ECO:0007669"/>
    <property type="project" value="TreeGrafter"/>
</dbReference>
<dbReference type="GO" id="GO:0009279">
    <property type="term" value="C:cell outer membrane"/>
    <property type="evidence" value="ECO:0007669"/>
    <property type="project" value="UniProtKB-SubCell"/>
</dbReference>
<name>Q0A6T2_ALKEH</name>
<evidence type="ECO:0000256" key="2">
    <source>
        <dbReference type="ARBA" id="ARBA00008163"/>
    </source>
</evidence>
<sequence>MGSYILPEFEYESDDPTAGNPYPGDHSSRSREAAFVPVGYAAWELRDDIRMGVGVTVPYGLETDYDRDWIGRYDAINTELLTIDINPTVAWRVNEQFAVAAGLSAQYADASLSSAIPGQGMDPSTDGKLDVEGDNWAYGFNLGALFEPVEGTRLGVAYRSRITHDLSGDAEYDPANFGPGTAEPQEVGGSAKLRLPETLSLGIHQAINDRWAVMADATWTRWSRFDELRVDFDEDITIGTTLMGPITSSGSVDDYSWDDTWFVALGATFRPNNEWALRVGVAHDESPVSNCCRTPRIPDEDRTWLAFGASYQPNDNVKLDFGYTYIWLDDADIVLNDDNPNVPDVEGEYESSVQILTASFNYRF</sequence>
<keyword evidence="6" id="KW-0472">Membrane</keyword>
<dbReference type="Pfam" id="PF03349">
    <property type="entry name" value="Toluene_X"/>
    <property type="match status" value="1"/>
</dbReference>
<keyword evidence="9" id="KW-1185">Reference proteome</keyword>
<keyword evidence="7" id="KW-0998">Cell outer membrane</keyword>
<evidence type="ECO:0000256" key="4">
    <source>
        <dbReference type="ARBA" id="ARBA00022692"/>
    </source>
</evidence>
<dbReference type="InterPro" id="IPR005017">
    <property type="entry name" value="OMPP1/FadL/TodX"/>
</dbReference>
<accession>Q0A6T2</accession>
<evidence type="ECO:0000256" key="1">
    <source>
        <dbReference type="ARBA" id="ARBA00004571"/>
    </source>
</evidence>
<keyword evidence="3" id="KW-1134">Transmembrane beta strand</keyword>
<organism evidence="8 9">
    <name type="scientific">Alkalilimnicola ehrlichii (strain ATCC BAA-1101 / DSM 17681 / MLHE-1)</name>
    <dbReference type="NCBI Taxonomy" id="187272"/>
    <lineage>
        <taxon>Bacteria</taxon>
        <taxon>Pseudomonadati</taxon>
        <taxon>Pseudomonadota</taxon>
        <taxon>Gammaproteobacteria</taxon>
        <taxon>Chromatiales</taxon>
        <taxon>Ectothiorhodospiraceae</taxon>
        <taxon>Alkalilimnicola</taxon>
    </lineage>
</organism>
<evidence type="ECO:0000256" key="7">
    <source>
        <dbReference type="ARBA" id="ARBA00023237"/>
    </source>
</evidence>
<comment type="subcellular location">
    <subcellularLocation>
        <location evidence="1">Cell outer membrane</location>
        <topology evidence="1">Multi-pass membrane protein</topology>
    </subcellularLocation>
</comment>
<evidence type="ECO:0000256" key="5">
    <source>
        <dbReference type="ARBA" id="ARBA00022729"/>
    </source>
</evidence>
<keyword evidence="5" id="KW-0732">Signal</keyword>
<comment type="similarity">
    <text evidence="2">Belongs to the OmpP1/FadL family.</text>
</comment>
<dbReference type="SUPFAM" id="SSF56935">
    <property type="entry name" value="Porins"/>
    <property type="match status" value="1"/>
</dbReference>
<dbReference type="AlphaFoldDB" id="Q0A6T2"/>
<dbReference type="Gene3D" id="2.40.160.60">
    <property type="entry name" value="Outer membrane protein transport protein (OMPP1/FadL/TodX)"/>
    <property type="match status" value="1"/>
</dbReference>
<evidence type="ECO:0000313" key="8">
    <source>
        <dbReference type="EMBL" id="ABI57455.1"/>
    </source>
</evidence>
<proteinExistence type="inferred from homology"/>
<evidence type="ECO:0000256" key="3">
    <source>
        <dbReference type="ARBA" id="ARBA00022452"/>
    </source>
</evidence>
<evidence type="ECO:0000256" key="6">
    <source>
        <dbReference type="ARBA" id="ARBA00023136"/>
    </source>
</evidence>
<dbReference type="PANTHER" id="PTHR35093">
    <property type="entry name" value="OUTER MEMBRANE PROTEIN NMB0088-RELATED"/>
    <property type="match status" value="1"/>
</dbReference>
<dbReference type="HOGENOM" id="CLU_035981_0_0_6"/>
<dbReference type="PANTHER" id="PTHR35093:SF3">
    <property type="entry name" value="LONG-CHAIN FATTY ACID TRANSPORT PROTEIN"/>
    <property type="match status" value="1"/>
</dbReference>
<dbReference type="eggNOG" id="COG2067">
    <property type="taxonomic scope" value="Bacteria"/>
</dbReference>
<protein>
    <submittedName>
        <fullName evidence="8">Membrane protein involved in aromatic hydrocarbon degradation</fullName>
    </submittedName>
</protein>
<keyword evidence="4" id="KW-0812">Transmembrane</keyword>
<dbReference type="Proteomes" id="UP000001962">
    <property type="component" value="Chromosome"/>
</dbReference>